<dbReference type="RefSeq" id="WP_267028472.1">
    <property type="nucleotide sequence ID" value="NZ_JAIFZO010000002.1"/>
</dbReference>
<gene>
    <name evidence="2" type="ORF">K3769_24360</name>
</gene>
<keyword evidence="3" id="KW-1185">Reference proteome</keyword>
<sequence length="56" mass="5575">MVDASLYAAFLVAALALVVSPGPGPGPGLGPGMTFIVVMGFVFTGLALRLLVASLK</sequence>
<evidence type="ECO:0000256" key="1">
    <source>
        <dbReference type="SAM" id="Phobius"/>
    </source>
</evidence>
<keyword evidence="1" id="KW-0472">Membrane</keyword>
<feature type="transmembrane region" description="Helical" evidence="1">
    <location>
        <begin position="31"/>
        <end position="52"/>
    </location>
</feature>
<evidence type="ECO:0008006" key="4">
    <source>
        <dbReference type="Google" id="ProtNLM"/>
    </source>
</evidence>
<keyword evidence="1" id="KW-0812">Transmembrane</keyword>
<accession>A0ABT3V897</accession>
<dbReference type="Proteomes" id="UP001165590">
    <property type="component" value="Unassembled WGS sequence"/>
</dbReference>
<protein>
    <recommendedName>
        <fullName evidence="4">DUF1328 domain-containing protein</fullName>
    </recommendedName>
</protein>
<evidence type="ECO:0000313" key="2">
    <source>
        <dbReference type="EMBL" id="MCX4235847.1"/>
    </source>
</evidence>
<comment type="caution">
    <text evidence="2">The sequence shown here is derived from an EMBL/GenBank/DDBJ whole genome shotgun (WGS) entry which is preliminary data.</text>
</comment>
<organism evidence="2 3">
    <name type="scientific">Streptomyces ortus</name>
    <dbReference type="NCBI Taxonomy" id="2867268"/>
    <lineage>
        <taxon>Bacteria</taxon>
        <taxon>Bacillati</taxon>
        <taxon>Actinomycetota</taxon>
        <taxon>Actinomycetes</taxon>
        <taxon>Kitasatosporales</taxon>
        <taxon>Streptomycetaceae</taxon>
        <taxon>Streptomyces</taxon>
    </lineage>
</organism>
<reference evidence="2" key="1">
    <citation type="journal article" date="2022" name="bioRxiv">
        <title>Discovery and biosynthetic assessment of Streptomyces ortus sp nov. isolated from a deep-sea sponge.</title>
        <authorList>
            <person name="Williams S.E."/>
        </authorList>
    </citation>
    <scope>NUCLEOTIDE SEQUENCE</scope>
    <source>
        <strain evidence="2">A15ISP2-DRY2</strain>
    </source>
</reference>
<keyword evidence="1" id="KW-1133">Transmembrane helix</keyword>
<dbReference type="EMBL" id="JAIFZO010000002">
    <property type="protein sequence ID" value="MCX4235847.1"/>
    <property type="molecule type" value="Genomic_DNA"/>
</dbReference>
<name>A0ABT3V897_9ACTN</name>
<evidence type="ECO:0000313" key="3">
    <source>
        <dbReference type="Proteomes" id="UP001165590"/>
    </source>
</evidence>
<proteinExistence type="predicted"/>